<keyword evidence="6" id="KW-1185">Reference proteome</keyword>
<feature type="non-terminal residue" evidence="5">
    <location>
        <position position="116"/>
    </location>
</feature>
<keyword evidence="3" id="KW-0472">Membrane</keyword>
<reference evidence="5 6" key="1">
    <citation type="submission" date="2015-09" db="EMBL/GenBank/DDBJ databases">
        <title>Draft genome sequence of Kouleothrix aurantiaca JCM 19913.</title>
        <authorList>
            <person name="Hemp J."/>
        </authorList>
    </citation>
    <scope>NUCLEOTIDE SEQUENCE [LARGE SCALE GENOMIC DNA]</scope>
    <source>
        <strain evidence="5 6">COM-B</strain>
    </source>
</reference>
<dbReference type="PANTHER" id="PTHR43163:SF6">
    <property type="entry name" value="DIPEPTIDE TRANSPORT SYSTEM PERMEASE PROTEIN DPPB-RELATED"/>
    <property type="match status" value="1"/>
</dbReference>
<dbReference type="PANTHER" id="PTHR43163">
    <property type="entry name" value="DIPEPTIDE TRANSPORT SYSTEM PERMEASE PROTEIN DPPB-RELATED"/>
    <property type="match status" value="1"/>
</dbReference>
<dbReference type="EMBL" id="LJCR01003565">
    <property type="protein sequence ID" value="KPV46464.1"/>
    <property type="molecule type" value="Genomic_DNA"/>
</dbReference>
<evidence type="ECO:0000256" key="2">
    <source>
        <dbReference type="ARBA" id="ARBA00022448"/>
    </source>
</evidence>
<evidence type="ECO:0000256" key="3">
    <source>
        <dbReference type="ARBA" id="ARBA00022475"/>
    </source>
</evidence>
<comment type="subcellular location">
    <subcellularLocation>
        <location evidence="1">Cell membrane</location>
        <topology evidence="1">Multi-pass membrane protein</topology>
    </subcellularLocation>
</comment>
<evidence type="ECO:0000313" key="5">
    <source>
        <dbReference type="EMBL" id="KPV46464.1"/>
    </source>
</evidence>
<feature type="domain" description="ABC transporter type 1 GsiC-like N-terminal" evidence="4">
    <location>
        <begin position="4"/>
        <end position="105"/>
    </location>
</feature>
<keyword evidence="2" id="KW-0813">Transport</keyword>
<dbReference type="Pfam" id="PF19300">
    <property type="entry name" value="BPD_transp_1_N"/>
    <property type="match status" value="1"/>
</dbReference>
<accession>A0A0P9CU45</accession>
<sequence>MNILTYILRRLVVTLPLLVGITLIAFAIARAVPGDPVTANLGQKAMSDPQIVAAFRAEWGLDKPAYEQDVIYVGKLLQGDLGRSIKSRRPVLDDLRAYLPATIELATASTVLGVLS</sequence>
<protein>
    <submittedName>
        <fullName evidence="5">Peptide ABC transporter permease</fullName>
    </submittedName>
</protein>
<organism evidence="5 6">
    <name type="scientific">Kouleothrix aurantiaca</name>
    <dbReference type="NCBI Taxonomy" id="186479"/>
    <lineage>
        <taxon>Bacteria</taxon>
        <taxon>Bacillati</taxon>
        <taxon>Chloroflexota</taxon>
        <taxon>Chloroflexia</taxon>
        <taxon>Chloroflexales</taxon>
        <taxon>Roseiflexineae</taxon>
        <taxon>Roseiflexaceae</taxon>
        <taxon>Kouleothrix</taxon>
    </lineage>
</organism>
<proteinExistence type="predicted"/>
<evidence type="ECO:0000256" key="1">
    <source>
        <dbReference type="ARBA" id="ARBA00004651"/>
    </source>
</evidence>
<dbReference type="AlphaFoldDB" id="A0A0P9CU45"/>
<dbReference type="Proteomes" id="UP000050509">
    <property type="component" value="Unassembled WGS sequence"/>
</dbReference>
<evidence type="ECO:0000313" key="6">
    <source>
        <dbReference type="Proteomes" id="UP000050509"/>
    </source>
</evidence>
<dbReference type="InterPro" id="IPR045621">
    <property type="entry name" value="BPD_transp_1_N"/>
</dbReference>
<keyword evidence="3" id="KW-1003">Cell membrane</keyword>
<name>A0A0P9CU45_9CHLR</name>
<comment type="caution">
    <text evidence="5">The sequence shown here is derived from an EMBL/GenBank/DDBJ whole genome shotgun (WGS) entry which is preliminary data.</text>
</comment>
<gene>
    <name evidence="5" type="ORF">SE17_43290</name>
</gene>
<evidence type="ECO:0000259" key="4">
    <source>
        <dbReference type="Pfam" id="PF19300"/>
    </source>
</evidence>
<dbReference type="GO" id="GO:0005886">
    <property type="term" value="C:plasma membrane"/>
    <property type="evidence" value="ECO:0007669"/>
    <property type="project" value="UniProtKB-SubCell"/>
</dbReference>